<dbReference type="Pfam" id="PF00067">
    <property type="entry name" value="p450"/>
    <property type="match status" value="1"/>
</dbReference>
<keyword evidence="6" id="KW-0503">Monooxygenase</keyword>
<evidence type="ECO:0008006" key="9">
    <source>
        <dbReference type="Google" id="ProtNLM"/>
    </source>
</evidence>
<reference evidence="7 8" key="1">
    <citation type="journal article" date="2024" name="Nat. Commun.">
        <title>Phylogenomics reveals the evolutionary origins of lichenization in chlorophyte algae.</title>
        <authorList>
            <person name="Puginier C."/>
            <person name="Libourel C."/>
            <person name="Otte J."/>
            <person name="Skaloud P."/>
            <person name="Haon M."/>
            <person name="Grisel S."/>
            <person name="Petersen M."/>
            <person name="Berrin J.G."/>
            <person name="Delaux P.M."/>
            <person name="Dal Grande F."/>
            <person name="Keller J."/>
        </authorList>
    </citation>
    <scope>NUCLEOTIDE SEQUENCE [LARGE SCALE GENOMIC DNA]</scope>
    <source>
        <strain evidence="7 8">SAG 2036</strain>
    </source>
</reference>
<dbReference type="GO" id="GO:0020037">
    <property type="term" value="F:heme binding"/>
    <property type="evidence" value="ECO:0007669"/>
    <property type="project" value="InterPro"/>
</dbReference>
<dbReference type="PANTHER" id="PTHR24305:SF166">
    <property type="entry name" value="CYTOCHROME P450 12A4, MITOCHONDRIAL-RELATED"/>
    <property type="match status" value="1"/>
</dbReference>
<dbReference type="InterPro" id="IPR036396">
    <property type="entry name" value="Cyt_P450_sf"/>
</dbReference>
<evidence type="ECO:0000256" key="6">
    <source>
        <dbReference type="RuleBase" id="RU000461"/>
    </source>
</evidence>
<dbReference type="GO" id="GO:0004497">
    <property type="term" value="F:monooxygenase activity"/>
    <property type="evidence" value="ECO:0007669"/>
    <property type="project" value="UniProtKB-KW"/>
</dbReference>
<comment type="cofactor">
    <cofactor evidence="1 5">
        <name>heme</name>
        <dbReference type="ChEBI" id="CHEBI:30413"/>
    </cofactor>
</comment>
<dbReference type="InterPro" id="IPR002403">
    <property type="entry name" value="Cyt_P450_E_grp-IV"/>
</dbReference>
<dbReference type="AlphaFoldDB" id="A0AAW1NT41"/>
<evidence type="ECO:0000256" key="2">
    <source>
        <dbReference type="ARBA" id="ARBA00010617"/>
    </source>
</evidence>
<dbReference type="EMBL" id="JALJOQ010000147">
    <property type="protein sequence ID" value="KAK9793752.1"/>
    <property type="molecule type" value="Genomic_DNA"/>
</dbReference>
<comment type="caution">
    <text evidence="7">The sequence shown here is derived from an EMBL/GenBank/DDBJ whole genome shotgun (WGS) entry which is preliminary data.</text>
</comment>
<dbReference type="InterPro" id="IPR050121">
    <property type="entry name" value="Cytochrome_P450_monoxygenase"/>
</dbReference>
<dbReference type="SUPFAM" id="SSF48264">
    <property type="entry name" value="Cytochrome P450"/>
    <property type="match status" value="1"/>
</dbReference>
<organism evidence="7 8">
    <name type="scientific">Symbiochloris irregularis</name>
    <dbReference type="NCBI Taxonomy" id="706552"/>
    <lineage>
        <taxon>Eukaryota</taxon>
        <taxon>Viridiplantae</taxon>
        <taxon>Chlorophyta</taxon>
        <taxon>core chlorophytes</taxon>
        <taxon>Trebouxiophyceae</taxon>
        <taxon>Trebouxiales</taxon>
        <taxon>Trebouxiaceae</taxon>
        <taxon>Symbiochloris</taxon>
    </lineage>
</organism>
<keyword evidence="4 5" id="KW-0408">Iron</keyword>
<keyword evidence="5 6" id="KW-0349">Heme</keyword>
<keyword evidence="6" id="KW-0560">Oxidoreductase</keyword>
<evidence type="ECO:0000313" key="8">
    <source>
        <dbReference type="Proteomes" id="UP001465755"/>
    </source>
</evidence>
<dbReference type="InterPro" id="IPR017972">
    <property type="entry name" value="Cyt_P450_CS"/>
</dbReference>
<dbReference type="Gene3D" id="1.10.630.10">
    <property type="entry name" value="Cytochrome P450"/>
    <property type="match status" value="1"/>
</dbReference>
<evidence type="ECO:0000256" key="4">
    <source>
        <dbReference type="ARBA" id="ARBA00023004"/>
    </source>
</evidence>
<keyword evidence="8" id="KW-1185">Reference proteome</keyword>
<evidence type="ECO:0000256" key="5">
    <source>
        <dbReference type="PIRSR" id="PIRSR602403-1"/>
    </source>
</evidence>
<evidence type="ECO:0000256" key="1">
    <source>
        <dbReference type="ARBA" id="ARBA00001971"/>
    </source>
</evidence>
<protein>
    <recommendedName>
        <fullName evidence="9">Cytochrome P450</fullName>
    </recommendedName>
</protein>
<proteinExistence type="inferred from homology"/>
<dbReference type="PRINTS" id="PR00465">
    <property type="entry name" value="EP450IV"/>
</dbReference>
<name>A0AAW1NT41_9CHLO</name>
<dbReference type="PRINTS" id="PR00385">
    <property type="entry name" value="P450"/>
</dbReference>
<feature type="binding site" description="axial binding residue" evidence="5">
    <location>
        <position position="473"/>
    </location>
    <ligand>
        <name>heme</name>
        <dbReference type="ChEBI" id="CHEBI:30413"/>
    </ligand>
    <ligandPart>
        <name>Fe</name>
        <dbReference type="ChEBI" id="CHEBI:18248"/>
    </ligandPart>
</feature>
<evidence type="ECO:0000256" key="3">
    <source>
        <dbReference type="ARBA" id="ARBA00022723"/>
    </source>
</evidence>
<dbReference type="GO" id="GO:0016705">
    <property type="term" value="F:oxidoreductase activity, acting on paired donors, with incorporation or reduction of molecular oxygen"/>
    <property type="evidence" value="ECO:0007669"/>
    <property type="project" value="InterPro"/>
</dbReference>
<keyword evidence="3 5" id="KW-0479">Metal-binding</keyword>
<dbReference type="GO" id="GO:0005506">
    <property type="term" value="F:iron ion binding"/>
    <property type="evidence" value="ECO:0007669"/>
    <property type="project" value="InterPro"/>
</dbReference>
<dbReference type="Proteomes" id="UP001465755">
    <property type="component" value="Unassembled WGS sequence"/>
</dbReference>
<dbReference type="PROSITE" id="PS00086">
    <property type="entry name" value="CYTOCHROME_P450"/>
    <property type="match status" value="1"/>
</dbReference>
<sequence length="527" mass="57410">MPGLLLVQAGSDTCTLRDLQRRPDIVIFSKPWIRVPTNGIRAASWDDAFRRVTSIATDGFANAGKLVSPLPSGFPPGPPGNAAVGMLANPLAYLETTQRRHGKVVGLKLGPEAVILVSDQSTAHEVLSTRASSFAKEGTAFFPGSRLAGNGLLVSDGSTWRRQRQLSNPAFRRAAVAVYSEAMEAAARSLAMSTWADGASRDVYADYNALTLDIVTNVLFGWDLPADQANTIVGSIKVAFEFFANQAGIGIPEWIPTPGQQQYIQAVQRLDAVVYGIIEERTRELEQSRREPQCLLDNLLTARDEQGQPMARTALRDELMTLLVAGQETSAVLLAWTTAFLAFNPQVQARAAAEIDEKMRGDVPTAQNTRELPYLESVLLETLRLRPPAYLVGRSCTEAIQVQRYTIPTGTTFLISPYLMHRDRGAWGSDAAAFDPDRWRTVRPNKPLGCLDLMQGLGHNGSYLPFGAGPRNCIGTGFAISEALVVLCTALQRYTFSPQSTAFPQAAARITLRPGPVRLTIRSRRSA</sequence>
<accession>A0AAW1NT41</accession>
<dbReference type="InterPro" id="IPR001128">
    <property type="entry name" value="Cyt_P450"/>
</dbReference>
<evidence type="ECO:0000313" key="7">
    <source>
        <dbReference type="EMBL" id="KAK9793752.1"/>
    </source>
</evidence>
<gene>
    <name evidence="7" type="ORF">WJX73_010742</name>
</gene>
<comment type="similarity">
    <text evidence="2 6">Belongs to the cytochrome P450 family.</text>
</comment>
<dbReference type="PANTHER" id="PTHR24305">
    <property type="entry name" value="CYTOCHROME P450"/>
    <property type="match status" value="1"/>
</dbReference>